<protein>
    <submittedName>
        <fullName evidence="1">Uncharacterized protein</fullName>
    </submittedName>
</protein>
<evidence type="ECO:0000313" key="1">
    <source>
        <dbReference type="EMBL" id="PRP74475.1"/>
    </source>
</evidence>
<reference evidence="1 2" key="1">
    <citation type="journal article" date="2018" name="Genome Biol. Evol.">
        <title>Multiple Roots of Fruiting Body Formation in Amoebozoa.</title>
        <authorList>
            <person name="Hillmann F."/>
            <person name="Forbes G."/>
            <person name="Novohradska S."/>
            <person name="Ferling I."/>
            <person name="Riege K."/>
            <person name="Groth M."/>
            <person name="Westermann M."/>
            <person name="Marz M."/>
            <person name="Spaller T."/>
            <person name="Winckler T."/>
            <person name="Schaap P."/>
            <person name="Glockner G."/>
        </authorList>
    </citation>
    <scope>NUCLEOTIDE SEQUENCE [LARGE SCALE GENOMIC DNA]</scope>
    <source>
        <strain evidence="1 2">Jena</strain>
    </source>
</reference>
<dbReference type="EMBL" id="MDYQ01000463">
    <property type="protein sequence ID" value="PRP74475.1"/>
    <property type="molecule type" value="Genomic_DNA"/>
</dbReference>
<proteinExistence type="predicted"/>
<dbReference type="Proteomes" id="UP000241769">
    <property type="component" value="Unassembled WGS sequence"/>
</dbReference>
<name>A0A2P6MS01_9EUKA</name>
<keyword evidence="2" id="KW-1185">Reference proteome</keyword>
<dbReference type="AlphaFoldDB" id="A0A2P6MS01"/>
<dbReference type="OrthoDB" id="10063670at2759"/>
<dbReference type="InParanoid" id="A0A2P6MS01"/>
<organism evidence="1 2">
    <name type="scientific">Planoprotostelium fungivorum</name>
    <dbReference type="NCBI Taxonomy" id="1890364"/>
    <lineage>
        <taxon>Eukaryota</taxon>
        <taxon>Amoebozoa</taxon>
        <taxon>Evosea</taxon>
        <taxon>Variosea</taxon>
        <taxon>Cavosteliida</taxon>
        <taxon>Cavosteliaceae</taxon>
        <taxon>Planoprotostelium</taxon>
    </lineage>
</organism>
<sequence>MHSLKRNSLAFFDLKSFFINRDSLNCLVLKLKQQQLGRHHNEHQYGDTGDRRALSLSPSKNILVESSLLLSVQAGPLLGVFCISPCNAGYVACCASLGVTAAFTLGAGVPVAVATCSVAQGACMTACAVAPTP</sequence>
<accession>A0A2P6MS01</accession>
<evidence type="ECO:0000313" key="2">
    <source>
        <dbReference type="Proteomes" id="UP000241769"/>
    </source>
</evidence>
<gene>
    <name evidence="1" type="ORF">PROFUN_06604</name>
</gene>
<comment type="caution">
    <text evidence="1">The sequence shown here is derived from an EMBL/GenBank/DDBJ whole genome shotgun (WGS) entry which is preliminary data.</text>
</comment>